<feature type="transmembrane region" description="Helical" evidence="10">
    <location>
        <begin position="1337"/>
        <end position="1360"/>
    </location>
</feature>
<feature type="compositionally biased region" description="Basic and acidic residues" evidence="9">
    <location>
        <begin position="61"/>
        <end position="70"/>
    </location>
</feature>
<evidence type="ECO:0000256" key="3">
    <source>
        <dbReference type="ARBA" id="ARBA00022448"/>
    </source>
</evidence>
<evidence type="ECO:0000313" key="12">
    <source>
        <dbReference type="EMBL" id="KLO18303.1"/>
    </source>
</evidence>
<keyword evidence="7 10" id="KW-1133">Transmembrane helix</keyword>
<evidence type="ECO:0000256" key="5">
    <source>
        <dbReference type="ARBA" id="ARBA00022741"/>
    </source>
</evidence>
<reference evidence="12 13" key="1">
    <citation type="submission" date="2015-04" db="EMBL/GenBank/DDBJ databases">
        <title>Complete genome sequence of Schizopora paradoxa KUC8140, a cosmopolitan wood degrader in East Asia.</title>
        <authorList>
            <consortium name="DOE Joint Genome Institute"/>
            <person name="Min B."/>
            <person name="Park H."/>
            <person name="Jang Y."/>
            <person name="Kim J.-J."/>
            <person name="Kim K.H."/>
            <person name="Pangilinan J."/>
            <person name="Lipzen A."/>
            <person name="Riley R."/>
            <person name="Grigoriev I.V."/>
            <person name="Spatafora J.W."/>
            <person name="Choi I.-G."/>
        </authorList>
    </citation>
    <scope>NUCLEOTIDE SEQUENCE [LARGE SCALE GENOMIC DNA]</scope>
    <source>
        <strain evidence="12 13">KUC8140</strain>
    </source>
</reference>
<evidence type="ECO:0000256" key="6">
    <source>
        <dbReference type="ARBA" id="ARBA00022840"/>
    </source>
</evidence>
<comment type="similarity">
    <text evidence="2">Belongs to the ABC transporter superfamily. ABCG family. PDR (TC 3.A.1.205) subfamily.</text>
</comment>
<dbReference type="PROSITE" id="PS00211">
    <property type="entry name" value="ABC_TRANSPORTER_1"/>
    <property type="match status" value="1"/>
</dbReference>
<gene>
    <name evidence="12" type="ORF">SCHPADRAFT_845358</name>
</gene>
<feature type="transmembrane region" description="Helical" evidence="10">
    <location>
        <begin position="701"/>
        <end position="722"/>
    </location>
</feature>
<dbReference type="Pfam" id="PF19055">
    <property type="entry name" value="ABC2_membrane_7"/>
    <property type="match status" value="1"/>
</dbReference>
<feature type="transmembrane region" description="Helical" evidence="10">
    <location>
        <begin position="1530"/>
        <end position="1551"/>
    </location>
</feature>
<keyword evidence="8 10" id="KW-0472">Membrane</keyword>
<dbReference type="GO" id="GO:0016887">
    <property type="term" value="F:ATP hydrolysis activity"/>
    <property type="evidence" value="ECO:0007669"/>
    <property type="project" value="InterPro"/>
</dbReference>
<dbReference type="FunFam" id="3.40.50.300:FF:000054">
    <property type="entry name" value="ABC multidrug transporter atrF"/>
    <property type="match status" value="1"/>
</dbReference>
<feature type="compositionally biased region" description="Basic and acidic residues" evidence="9">
    <location>
        <begin position="78"/>
        <end position="88"/>
    </location>
</feature>
<dbReference type="InterPro" id="IPR034003">
    <property type="entry name" value="ABCG_PDR_2"/>
</dbReference>
<feature type="domain" description="ABC transporter" evidence="11">
    <location>
        <begin position="932"/>
        <end position="1170"/>
    </location>
</feature>
<feature type="transmembrane region" description="Helical" evidence="10">
    <location>
        <begin position="590"/>
        <end position="613"/>
    </location>
</feature>
<dbReference type="InterPro" id="IPR010929">
    <property type="entry name" value="PDR_CDR_ABC"/>
</dbReference>
<feature type="transmembrane region" description="Helical" evidence="10">
    <location>
        <begin position="1380"/>
        <end position="1399"/>
    </location>
</feature>
<feature type="transmembrane region" description="Helical" evidence="10">
    <location>
        <begin position="734"/>
        <end position="752"/>
    </location>
</feature>
<dbReference type="InterPro" id="IPR034001">
    <property type="entry name" value="ABCG_PDR_1"/>
</dbReference>
<dbReference type="InterPro" id="IPR027417">
    <property type="entry name" value="P-loop_NTPase"/>
</dbReference>
<dbReference type="Pfam" id="PF01061">
    <property type="entry name" value="ABC2_membrane"/>
    <property type="match status" value="2"/>
</dbReference>
<dbReference type="InterPro" id="IPR013525">
    <property type="entry name" value="ABC2_TM"/>
</dbReference>
<dbReference type="PANTHER" id="PTHR19241">
    <property type="entry name" value="ATP-BINDING CASSETTE TRANSPORTER"/>
    <property type="match status" value="1"/>
</dbReference>
<dbReference type="InParanoid" id="A0A0H2S999"/>
<feature type="compositionally biased region" description="Polar residues" evidence="9">
    <location>
        <begin position="14"/>
        <end position="26"/>
    </location>
</feature>
<feature type="transmembrane region" description="Helical" evidence="10">
    <location>
        <begin position="1265"/>
        <end position="1285"/>
    </location>
</feature>
<dbReference type="Pfam" id="PF06422">
    <property type="entry name" value="PDR_CDR"/>
    <property type="match status" value="2"/>
</dbReference>
<keyword evidence="13" id="KW-1185">Reference proteome</keyword>
<dbReference type="Pfam" id="PF14510">
    <property type="entry name" value="ABC_trans_N"/>
    <property type="match status" value="1"/>
</dbReference>
<dbReference type="Gene3D" id="3.40.50.300">
    <property type="entry name" value="P-loop containing nucleotide triphosphate hydrolases"/>
    <property type="match status" value="2"/>
</dbReference>
<dbReference type="Proteomes" id="UP000053477">
    <property type="component" value="Unassembled WGS sequence"/>
</dbReference>
<evidence type="ECO:0000256" key="8">
    <source>
        <dbReference type="ARBA" id="ARBA00023136"/>
    </source>
</evidence>
<dbReference type="Pfam" id="PF00005">
    <property type="entry name" value="ABC_tran"/>
    <property type="match status" value="2"/>
</dbReference>
<feature type="region of interest" description="Disordered" evidence="9">
    <location>
        <begin position="1"/>
        <end position="88"/>
    </location>
</feature>
<dbReference type="OrthoDB" id="245989at2759"/>
<sequence>MEKSSTPVYDDASTLVSVGRSLSGQTRSEEPEYVPMRDLSNSNHSVHAVRLPPPAISQRSPLREWARQEDSIPVNRAPPERRYSADDKAPSSFSKFITFDWEGEYGGARRDPRRRSYNNSNRVSIDHFDPSGVEEISRRLSVQSSKRNSRIIQEVPVNSLKDFSEEDDVTNKAAAAKSFDFEMVIRDVLERGQAEHIPIRSVGVLFKDLKVTVHAPTSALRPTMGSFFNPSYLLQVFRDVRHPKTRDILSGFDGVVSPGEMLLVLGRPGSGCSTLLKTLANQTEEYLSVSGERHYDSLSPEDINKRFRGDVAYCPEDDVHFPTLTVQDTVSFAAKTRMPNLRLQGQTREQYAAELTELLLTVFGLRHTKSTKVGDAELRGISGGEKKRVSISEALAARCLLGCWDNSTRGLDSSTALEFGRALRIATDLAQMTTVVSIYQAGENLYELFDKVCVIGEGRMYYYGRADKAREYFEGLGYMPANRQTTADFLVSVTDPSARIPNPRHLSPLPRTSDEFARAFRVSRQGKENDEDMMAYWHEFVGRGDLSKLYAASAQAEHSRWAPEGSPYTTSLFRQLKVVSLRRWQMFRGAISGVIIQAIASIIQSIVVGTVFLKTPNNTSSFFSRGGVMYFAIAFGSIDAMSEIPSLYSQRPILHRHKKAAMYHPFIDALAYSIVDILPTLLLRILFGTILYFLVGLQHTAQQFFTFYLVIVLITLSMKALYRSIAASSRQLSAAQAIAGFVTTTLVTYAGYTIPKPSIPSGAKWVTEINPLALAFESIIVNEIHTLDPPCSSLVPQGPGYENVSLVNQVCTTVGSVSGQINVSGNRFLESQYSYSFSHLWRNVGVLVALWGAFLAVYLFFTEVNTTSATDFSRVLFKVGGRSPQHGSAPRPSEDEKSFVQDVNTTYGKRVRPSRAQKSIARRETQAKGDVFSWRNVRYSVSTNEGQRVLLDNVAGYVAPGRLTALMGESGAGKTTLLNVLAGRQGVGIVGGEILVNGRELPVDFRSQTAYCQQTDTHTDEQTVREALLFSAKLRQPATVPLSEKEAYVETCLKTCGLEDYADAIVGTLGVEHKKRTTIAVELASKPRLLLFLDEPTSGLDSQSSLAIMKFLRSLADDGQAILCTIHQPSGELFEYFDRLLLLRKGGKTVYFGDLGKNCKIMTAYFEAKGARPCGDAENPAEWMLEVIGTGSTSLVTQDWNDTWLNSYEAAQLEDHLLQLHSGHSMGNAPVVIDSTERTAFATSWSYQFKELLGRTFLSYWRNPVYIMSVVAVNFFCGLLVGLSFKNTPDTIQGTENKLFAVFMTIMVGIPVGNQLQVMFVNLRRVFEVRERASQMYHWTALLTAQFIIDYLCNVLGGLVEFNAFYWLVGFKHERAPYSILMLAFIYPFYFTSLAQMCAAMSSTAQAANRLYALLFSFVMVFSGVLQPFRALGWWKWMNRISSIGYIIEGILGQAIGHQLVECADKEFSIVQPPSGLSCQGYMNEYIQNFGGYLNNPNATSSCEYCSIRTTDQYIENNFNMFYSHRWRDVGIVIGVSIFNLVMMYNLAYFFRIRQGSLFPRKKGTK</sequence>
<dbReference type="InterPro" id="IPR029481">
    <property type="entry name" value="ABC_trans_N"/>
</dbReference>
<accession>A0A0H2S999</accession>
<evidence type="ECO:0000313" key="13">
    <source>
        <dbReference type="Proteomes" id="UP000053477"/>
    </source>
</evidence>
<evidence type="ECO:0000256" key="1">
    <source>
        <dbReference type="ARBA" id="ARBA00004141"/>
    </source>
</evidence>
<dbReference type="SMART" id="SM00382">
    <property type="entry name" value="AAA"/>
    <property type="match status" value="2"/>
</dbReference>
<dbReference type="EMBL" id="KQ085896">
    <property type="protein sequence ID" value="KLO18303.1"/>
    <property type="molecule type" value="Genomic_DNA"/>
</dbReference>
<evidence type="ECO:0000256" key="7">
    <source>
        <dbReference type="ARBA" id="ARBA00022989"/>
    </source>
</evidence>
<feature type="transmembrane region" description="Helical" evidence="10">
    <location>
        <begin position="669"/>
        <end position="695"/>
    </location>
</feature>
<organism evidence="12 13">
    <name type="scientific">Schizopora paradoxa</name>
    <dbReference type="NCBI Taxonomy" id="27342"/>
    <lineage>
        <taxon>Eukaryota</taxon>
        <taxon>Fungi</taxon>
        <taxon>Dikarya</taxon>
        <taxon>Basidiomycota</taxon>
        <taxon>Agaricomycotina</taxon>
        <taxon>Agaricomycetes</taxon>
        <taxon>Hymenochaetales</taxon>
        <taxon>Schizoporaceae</taxon>
        <taxon>Schizopora</taxon>
    </lineage>
</organism>
<keyword evidence="4 10" id="KW-0812">Transmembrane</keyword>
<feature type="transmembrane region" description="Helical" evidence="10">
    <location>
        <begin position="1411"/>
        <end position="1429"/>
    </location>
</feature>
<dbReference type="GO" id="GO:0140359">
    <property type="term" value="F:ABC-type transporter activity"/>
    <property type="evidence" value="ECO:0007669"/>
    <property type="project" value="InterPro"/>
</dbReference>
<dbReference type="CDD" id="cd03232">
    <property type="entry name" value="ABCG_PDR_domain2"/>
    <property type="match status" value="1"/>
</dbReference>
<dbReference type="CDD" id="cd03233">
    <property type="entry name" value="ABCG_PDR_domain1"/>
    <property type="match status" value="1"/>
</dbReference>
<evidence type="ECO:0000256" key="9">
    <source>
        <dbReference type="SAM" id="MobiDB-lite"/>
    </source>
</evidence>
<name>A0A0H2S999_9AGAM</name>
<feature type="transmembrane region" description="Helical" evidence="10">
    <location>
        <begin position="1297"/>
        <end position="1316"/>
    </location>
</feature>
<dbReference type="InterPro" id="IPR003439">
    <property type="entry name" value="ABC_transporter-like_ATP-bd"/>
</dbReference>
<dbReference type="FunCoup" id="A0A0H2S999">
    <property type="interactions" value="96"/>
</dbReference>
<dbReference type="SUPFAM" id="SSF52540">
    <property type="entry name" value="P-loop containing nucleoside triphosphate hydrolases"/>
    <property type="match status" value="2"/>
</dbReference>
<evidence type="ECO:0000256" key="10">
    <source>
        <dbReference type="SAM" id="Phobius"/>
    </source>
</evidence>
<evidence type="ECO:0000259" key="11">
    <source>
        <dbReference type="PROSITE" id="PS50893"/>
    </source>
</evidence>
<dbReference type="InterPro" id="IPR017871">
    <property type="entry name" value="ABC_transporter-like_CS"/>
</dbReference>
<protein>
    <recommendedName>
        <fullName evidence="11">ABC transporter domain-containing protein</fullName>
    </recommendedName>
</protein>
<evidence type="ECO:0000256" key="2">
    <source>
        <dbReference type="ARBA" id="ARBA00006012"/>
    </source>
</evidence>
<dbReference type="InterPro" id="IPR043926">
    <property type="entry name" value="ABCG_dom"/>
</dbReference>
<proteinExistence type="inferred from homology"/>
<feature type="domain" description="ABC transporter" evidence="11">
    <location>
        <begin position="234"/>
        <end position="482"/>
    </location>
</feature>
<dbReference type="PROSITE" id="PS50893">
    <property type="entry name" value="ABC_TRANSPORTER_2"/>
    <property type="match status" value="2"/>
</dbReference>
<keyword evidence="5" id="KW-0547">Nucleotide-binding</keyword>
<dbReference type="STRING" id="27342.A0A0H2S999"/>
<dbReference type="GO" id="GO:0016020">
    <property type="term" value="C:membrane"/>
    <property type="evidence" value="ECO:0007669"/>
    <property type="project" value="UniProtKB-SubCell"/>
</dbReference>
<keyword evidence="6" id="KW-0067">ATP-binding</keyword>
<dbReference type="GO" id="GO:0005524">
    <property type="term" value="F:ATP binding"/>
    <property type="evidence" value="ECO:0007669"/>
    <property type="project" value="UniProtKB-KW"/>
</dbReference>
<feature type="transmembrane region" description="Helical" evidence="10">
    <location>
        <begin position="628"/>
        <end position="648"/>
    </location>
</feature>
<keyword evidence="3" id="KW-0813">Transport</keyword>
<dbReference type="InterPro" id="IPR003593">
    <property type="entry name" value="AAA+_ATPase"/>
</dbReference>
<evidence type="ECO:0000256" key="4">
    <source>
        <dbReference type="ARBA" id="ARBA00022692"/>
    </source>
</evidence>
<comment type="subcellular location">
    <subcellularLocation>
        <location evidence="1">Membrane</location>
        <topology evidence="1">Multi-pass membrane protein</topology>
    </subcellularLocation>
</comment>
<feature type="transmembrane region" description="Helical" evidence="10">
    <location>
        <begin position="840"/>
        <end position="861"/>
    </location>
</feature>